<evidence type="ECO:0000256" key="2">
    <source>
        <dbReference type="ARBA" id="ARBA00005051"/>
    </source>
</evidence>
<dbReference type="Pfam" id="PF01288">
    <property type="entry name" value="HPPK"/>
    <property type="match status" value="1"/>
</dbReference>
<dbReference type="Proteomes" id="UP001500740">
    <property type="component" value="Unassembled WGS sequence"/>
</dbReference>
<dbReference type="EC" id="2.7.6.3" evidence="3"/>
<sequence>MQNEVYIALGSNIEPRESFIEQAIDRLDQHKEITVLKSSPVYQTKPVGYTKQGQFLNMVILVETGLPPSALLNTTQTIEQQLGRERDIRFGPRTIDIDILLYGEEKVDLEQLSIPHPRMTERAFVLVPLCALNESLIIKGQTIRSFIDQLDDHELRGVELYNNVGCAASGNPWTI</sequence>
<evidence type="ECO:0000256" key="7">
    <source>
        <dbReference type="ARBA" id="ARBA00022840"/>
    </source>
</evidence>
<keyword evidence="11" id="KW-1185">Reference proteome</keyword>
<accession>A0ABP3JGH6</accession>
<dbReference type="Gene3D" id="3.30.70.560">
    <property type="entry name" value="7,8-Dihydro-6-hydroxymethylpterin-pyrophosphokinase HPPK"/>
    <property type="match status" value="1"/>
</dbReference>
<protein>
    <recommendedName>
        <fullName evidence="3">2-amino-4-hydroxy-6-hydroxymethyldihydropteridine diphosphokinase</fullName>
        <ecNumber evidence="3">2.7.6.3</ecNumber>
    </recommendedName>
</protein>
<comment type="catalytic activity">
    <reaction evidence="1">
        <text>6-hydroxymethyl-7,8-dihydropterin + ATP = (7,8-dihydropterin-6-yl)methyl diphosphate + AMP + H(+)</text>
        <dbReference type="Rhea" id="RHEA:11412"/>
        <dbReference type="ChEBI" id="CHEBI:15378"/>
        <dbReference type="ChEBI" id="CHEBI:30616"/>
        <dbReference type="ChEBI" id="CHEBI:44841"/>
        <dbReference type="ChEBI" id="CHEBI:72950"/>
        <dbReference type="ChEBI" id="CHEBI:456215"/>
        <dbReference type="EC" id="2.7.6.3"/>
    </reaction>
</comment>
<dbReference type="SUPFAM" id="SSF55083">
    <property type="entry name" value="6-hydroxymethyl-7,8-dihydropterin pyrophosphokinase, HPPK"/>
    <property type="match status" value="1"/>
</dbReference>
<dbReference type="InterPro" id="IPR000550">
    <property type="entry name" value="Hppk"/>
</dbReference>
<evidence type="ECO:0000313" key="10">
    <source>
        <dbReference type="EMBL" id="GAA0452753.1"/>
    </source>
</evidence>
<evidence type="ECO:0000256" key="8">
    <source>
        <dbReference type="ARBA" id="ARBA00022909"/>
    </source>
</evidence>
<comment type="caution">
    <text evidence="10">The sequence shown here is derived from an EMBL/GenBank/DDBJ whole genome shotgun (WGS) entry which is preliminary data.</text>
</comment>
<dbReference type="CDD" id="cd00483">
    <property type="entry name" value="HPPK"/>
    <property type="match status" value="1"/>
</dbReference>
<dbReference type="EMBL" id="BAAACZ010000004">
    <property type="protein sequence ID" value="GAA0452753.1"/>
    <property type="molecule type" value="Genomic_DNA"/>
</dbReference>
<evidence type="ECO:0000256" key="3">
    <source>
        <dbReference type="ARBA" id="ARBA00013253"/>
    </source>
</evidence>
<dbReference type="NCBIfam" id="TIGR01498">
    <property type="entry name" value="folK"/>
    <property type="match status" value="1"/>
</dbReference>
<feature type="domain" description="7,8-dihydro-6-hydroxymethylpterin-pyrophosphokinase" evidence="9">
    <location>
        <begin position="89"/>
        <end position="100"/>
    </location>
</feature>
<gene>
    <name evidence="10" type="primary">folK</name>
    <name evidence="10" type="ORF">GCM10008935_04260</name>
</gene>
<dbReference type="PROSITE" id="PS00794">
    <property type="entry name" value="HPPK"/>
    <property type="match status" value="1"/>
</dbReference>
<dbReference type="PANTHER" id="PTHR43071:SF1">
    <property type="entry name" value="2-AMINO-4-HYDROXY-6-HYDROXYMETHYLDIHYDROPTERIDINE PYROPHOSPHOKINASE"/>
    <property type="match status" value="1"/>
</dbReference>
<comment type="pathway">
    <text evidence="2">Cofactor biosynthesis; tetrahydrofolate biosynthesis; 2-amino-4-hydroxy-6-hydroxymethyl-7,8-dihydropteridine diphosphate from 7,8-dihydroneopterin triphosphate: step 4/4.</text>
</comment>
<evidence type="ECO:0000256" key="5">
    <source>
        <dbReference type="ARBA" id="ARBA00022741"/>
    </source>
</evidence>
<proteinExistence type="predicted"/>
<dbReference type="RefSeq" id="WP_343781478.1">
    <property type="nucleotide sequence ID" value="NZ_BAAACZ010000004.1"/>
</dbReference>
<evidence type="ECO:0000256" key="1">
    <source>
        <dbReference type="ARBA" id="ARBA00000198"/>
    </source>
</evidence>
<dbReference type="PANTHER" id="PTHR43071">
    <property type="entry name" value="2-AMINO-4-HYDROXY-6-HYDROXYMETHYLDIHYDROPTERIDINE PYROPHOSPHOKINASE"/>
    <property type="match status" value="1"/>
</dbReference>
<keyword evidence="8" id="KW-0289">Folate biosynthesis</keyword>
<evidence type="ECO:0000256" key="4">
    <source>
        <dbReference type="ARBA" id="ARBA00022679"/>
    </source>
</evidence>
<dbReference type="InterPro" id="IPR035907">
    <property type="entry name" value="Hppk_sf"/>
</dbReference>
<evidence type="ECO:0000313" key="11">
    <source>
        <dbReference type="Proteomes" id="UP001500740"/>
    </source>
</evidence>
<reference evidence="11" key="1">
    <citation type="journal article" date="2019" name="Int. J. Syst. Evol. Microbiol.">
        <title>The Global Catalogue of Microorganisms (GCM) 10K type strain sequencing project: providing services to taxonomists for standard genome sequencing and annotation.</title>
        <authorList>
            <consortium name="The Broad Institute Genomics Platform"/>
            <consortium name="The Broad Institute Genome Sequencing Center for Infectious Disease"/>
            <person name="Wu L."/>
            <person name="Ma J."/>
        </authorList>
    </citation>
    <scope>NUCLEOTIDE SEQUENCE [LARGE SCALE GENOMIC DNA]</scope>
    <source>
        <strain evidence="11">JCM 14193</strain>
    </source>
</reference>
<keyword evidence="7" id="KW-0067">ATP-binding</keyword>
<keyword evidence="6" id="KW-0418">Kinase</keyword>
<evidence type="ECO:0000259" key="9">
    <source>
        <dbReference type="PROSITE" id="PS00794"/>
    </source>
</evidence>
<organism evidence="10 11">
    <name type="scientific">Alkalibacillus silvisoli</name>
    <dbReference type="NCBI Taxonomy" id="392823"/>
    <lineage>
        <taxon>Bacteria</taxon>
        <taxon>Bacillati</taxon>
        <taxon>Bacillota</taxon>
        <taxon>Bacilli</taxon>
        <taxon>Bacillales</taxon>
        <taxon>Bacillaceae</taxon>
        <taxon>Alkalibacillus</taxon>
    </lineage>
</organism>
<name>A0ABP3JGH6_9BACI</name>
<evidence type="ECO:0000256" key="6">
    <source>
        <dbReference type="ARBA" id="ARBA00022777"/>
    </source>
</evidence>
<keyword evidence="4" id="KW-0808">Transferase</keyword>
<keyword evidence="5" id="KW-0547">Nucleotide-binding</keyword>